<dbReference type="InterPro" id="IPR050257">
    <property type="entry name" value="eL8/uL1-like"/>
</dbReference>
<dbReference type="PaxDb" id="4097-A0A1S4A569"/>
<dbReference type="CDD" id="cd00403">
    <property type="entry name" value="Ribosomal_L1"/>
    <property type="match status" value="1"/>
</dbReference>
<dbReference type="STRING" id="4097.A0A1S4A569"/>
<organism evidence="1 2">
    <name type="scientific">Nicotiana tabacum</name>
    <name type="common">Common tobacco</name>
    <dbReference type="NCBI Taxonomy" id="4097"/>
    <lineage>
        <taxon>Eukaryota</taxon>
        <taxon>Viridiplantae</taxon>
        <taxon>Streptophyta</taxon>
        <taxon>Embryophyta</taxon>
        <taxon>Tracheophyta</taxon>
        <taxon>Spermatophyta</taxon>
        <taxon>Magnoliopsida</taxon>
        <taxon>eudicotyledons</taxon>
        <taxon>Gunneridae</taxon>
        <taxon>Pentapetalae</taxon>
        <taxon>asterids</taxon>
        <taxon>lamiids</taxon>
        <taxon>Solanales</taxon>
        <taxon>Solanaceae</taxon>
        <taxon>Nicotianoideae</taxon>
        <taxon>Nicotianeae</taxon>
        <taxon>Nicotiana</taxon>
    </lineage>
</organism>
<protein>
    <submittedName>
        <fullName evidence="2">Ribosomal L1 domain-containing protein 1-like</fullName>
    </submittedName>
    <submittedName>
        <fullName evidence="2">Uncharacterized protein LOC107793874</fullName>
    </submittedName>
</protein>
<dbReference type="GO" id="GO:0003723">
    <property type="term" value="F:RNA binding"/>
    <property type="evidence" value="ECO:0000318"/>
    <property type="project" value="GO_Central"/>
</dbReference>
<keyword evidence="1" id="KW-1185">Reference proteome</keyword>
<dbReference type="GeneID" id="107793874"/>
<reference evidence="2" key="2">
    <citation type="submission" date="2025-08" db="UniProtKB">
        <authorList>
            <consortium name="RefSeq"/>
        </authorList>
    </citation>
    <scope>IDENTIFICATION</scope>
    <source>
        <tissue evidence="2">Leaf</tissue>
    </source>
</reference>
<dbReference type="AlphaFoldDB" id="A0A1S4A569"/>
<dbReference type="InterPro" id="IPR028364">
    <property type="entry name" value="Ribosomal_uL1/biogenesis"/>
</dbReference>
<evidence type="ECO:0000313" key="2">
    <source>
        <dbReference type="RefSeq" id="XP_016471802.1"/>
    </source>
</evidence>
<dbReference type="InterPro" id="IPR016095">
    <property type="entry name" value="Ribosomal_uL1_3-a/b-sand"/>
</dbReference>
<dbReference type="PANTHER" id="PTHR23105">
    <property type="entry name" value="RIBOSOMAL PROTEIN L7AE FAMILY MEMBER"/>
    <property type="match status" value="1"/>
</dbReference>
<dbReference type="SMR" id="A0A1S4A569"/>
<gene>
    <name evidence="2" type="primary">LOC107793874</name>
</gene>
<dbReference type="Gene3D" id="3.40.50.790">
    <property type="match status" value="1"/>
</dbReference>
<sequence>MAKINEAQVLKAVNALLKWKKLQSKNQSLLSDETAEQEEETEAEVLEENFIYLMLTLKKIPPKELTTPHKIPLPHPLFHPLESFSNICLIIDDRPKKPLNSKSNIYTETMQKNKPQLSKSNLYAKTMQKNKPHLSKSKLDVETVQKKIKAEGIPITKVLKFSKLKAEYKSFEAKRELYGSYELFLTDKRVVHLLPGLLGKQFYKKKRKVPVPVDLRGNSSWKEEIERACASSLLCLGNGTCSVLKVGRGGMESGEVMENVLAAIEGIAEFVPKKLGGVRAFHLKFSDSLALPVFEDLPDSKIEDLKEPNATRKN</sequence>
<dbReference type="InterPro" id="IPR023674">
    <property type="entry name" value="Ribosomal_uL1-like"/>
</dbReference>
<dbReference type="Pfam" id="PF00687">
    <property type="entry name" value="Ribosomal_L1"/>
    <property type="match status" value="1"/>
</dbReference>
<reference evidence="1" key="1">
    <citation type="journal article" date="2014" name="Nat. Commun.">
        <title>The tobacco genome sequence and its comparison with those of tomato and potato.</title>
        <authorList>
            <person name="Sierro N."/>
            <person name="Battey J.N."/>
            <person name="Ouadi S."/>
            <person name="Bakaher N."/>
            <person name="Bovet L."/>
            <person name="Willig A."/>
            <person name="Goepfert S."/>
            <person name="Peitsch M.C."/>
            <person name="Ivanov N.V."/>
        </authorList>
    </citation>
    <scope>NUCLEOTIDE SEQUENCE [LARGE SCALE GENOMIC DNA]</scope>
</reference>
<proteinExistence type="predicted"/>
<dbReference type="OrthoDB" id="10251727at2759"/>
<accession>A0A1S4A569</accession>
<dbReference type="Proteomes" id="UP000790787">
    <property type="component" value="Chromosome 12"/>
</dbReference>
<dbReference type="GO" id="GO:0005730">
    <property type="term" value="C:nucleolus"/>
    <property type="evidence" value="ECO:0000318"/>
    <property type="project" value="GO_Central"/>
</dbReference>
<dbReference type="RefSeq" id="XP_016471802.1">
    <property type="nucleotide sequence ID" value="XM_016616316.2"/>
</dbReference>
<evidence type="ECO:0000313" key="1">
    <source>
        <dbReference type="Proteomes" id="UP000790787"/>
    </source>
</evidence>
<dbReference type="FunFam" id="3.40.50.790:FF:000012">
    <property type="entry name" value="Ribosomal protein L1p/L10e family"/>
    <property type="match status" value="1"/>
</dbReference>
<name>A0A1S4A569_TOBAC</name>
<dbReference type="RefSeq" id="XP_016471802.1">
    <property type="nucleotide sequence ID" value="XM_016616316.1"/>
</dbReference>
<dbReference type="SUPFAM" id="SSF56808">
    <property type="entry name" value="Ribosomal protein L1"/>
    <property type="match status" value="1"/>
</dbReference>
<dbReference type="KEGG" id="nta:107793874"/>